<evidence type="ECO:0000256" key="4">
    <source>
        <dbReference type="RuleBase" id="RU003719"/>
    </source>
</evidence>
<keyword evidence="8" id="KW-1185">Reference proteome</keyword>
<dbReference type="InterPro" id="IPR006140">
    <property type="entry name" value="D-isomer_DH_NAD-bd"/>
</dbReference>
<evidence type="ECO:0000313" key="7">
    <source>
        <dbReference type="EMBL" id="CCQ36383.1"/>
    </source>
</evidence>
<keyword evidence="2 4" id="KW-0560">Oxidoreductase</keyword>
<dbReference type="Gene3D" id="3.40.50.720">
    <property type="entry name" value="NAD(P)-binding Rossmann-like Domain"/>
    <property type="match status" value="2"/>
</dbReference>
<keyword evidence="3" id="KW-0520">NAD</keyword>
<dbReference type="InterPro" id="IPR043322">
    <property type="entry name" value="CtBP"/>
</dbReference>
<dbReference type="GO" id="GO:0016616">
    <property type="term" value="F:oxidoreductase activity, acting on the CH-OH group of donors, NAD or NADP as acceptor"/>
    <property type="evidence" value="ECO:0007669"/>
    <property type="project" value="InterPro"/>
</dbReference>
<reference evidence="7 8" key="1">
    <citation type="journal article" date="2013" name="Genome Announc.">
        <title>Genome of the haloarchaeon Natronomonas moolapensis, a neutrophilic member of a previously haloalkaliphilic genus.</title>
        <authorList>
            <person name="Dyall-Smith M.L."/>
            <person name="Pfeiffer F."/>
            <person name="Oberwinkler T."/>
            <person name="Klee K."/>
            <person name="Rampp M."/>
            <person name="Palm P."/>
            <person name="Gross K."/>
            <person name="Schuster S.C."/>
            <person name="Oesterhelt D."/>
        </authorList>
    </citation>
    <scope>NUCLEOTIDE SEQUENCE [LARGE SCALE GENOMIC DNA]</scope>
    <source>
        <strain evidence="8">DSM 18674 / JCM 14361 / 8.8.11</strain>
    </source>
</reference>
<dbReference type="eggNOG" id="arCOG01754">
    <property type="taxonomic scope" value="Archaea"/>
</dbReference>
<dbReference type="HOGENOM" id="CLU_019796_1_3_2"/>
<protein>
    <submittedName>
        <fullName evidence="7">Probable D-2-hydroxyacid dehydrogenase</fullName>
        <ecNumber evidence="7">1.1.1.-</ecNumber>
    </submittedName>
</protein>
<dbReference type="AlphaFoldDB" id="M1XQE8"/>
<dbReference type="PANTHER" id="PTHR43761:SF1">
    <property type="entry name" value="D-ISOMER SPECIFIC 2-HYDROXYACID DEHYDROGENASE CATALYTIC DOMAIN-CONTAINING PROTEIN-RELATED"/>
    <property type="match status" value="1"/>
</dbReference>
<dbReference type="InterPro" id="IPR029753">
    <property type="entry name" value="D-isomer_DH_CS"/>
</dbReference>
<dbReference type="InterPro" id="IPR006139">
    <property type="entry name" value="D-isomer_2_OHA_DH_cat_dom"/>
</dbReference>
<dbReference type="GeneID" id="14652195"/>
<dbReference type="CDD" id="cd05299">
    <property type="entry name" value="CtBP_dh"/>
    <property type="match status" value="1"/>
</dbReference>
<sequence length="321" mass="34599">MATIRTSEDPRIRIDTLRSALGGDHTVRSTDLSSTERVVEAARETDALVVDTGVPVPAAVFDACERLDVVARAGTGVDNIDIAAADDAGVTVTNVPEYCTEEVSTHAVSLLLTLFRDVEGYDRAIEDGRWDWTDGQPIRRLSEQTVGFHSFGGIARRTAEKLAGFGCELIASDPYVDADEMAAHGVEKVPFGDLLETADHVSVHAPLTEETRHSFDRDAFERMRETAILVNVGRGPIVDQSALRRALDAGEIAAAGLDVLNEEPPVDSELVGHDDVVVTPHAAFYSEDSLVSLNEHIAEDVRDVFAGDRPDGFVDPNAAVL</sequence>
<dbReference type="STRING" id="268739.Nmlp_2209"/>
<dbReference type="SUPFAM" id="SSF52283">
    <property type="entry name" value="Formate/glycerate dehydrogenase catalytic domain-like"/>
    <property type="match status" value="1"/>
</dbReference>
<dbReference type="SUPFAM" id="SSF51735">
    <property type="entry name" value="NAD(P)-binding Rossmann-fold domains"/>
    <property type="match status" value="1"/>
</dbReference>
<dbReference type="Pfam" id="PF00389">
    <property type="entry name" value="2-Hacid_dh"/>
    <property type="match status" value="1"/>
</dbReference>
<evidence type="ECO:0000256" key="2">
    <source>
        <dbReference type="ARBA" id="ARBA00023002"/>
    </source>
</evidence>
<accession>M1XQE8</accession>
<dbReference type="GO" id="GO:0051287">
    <property type="term" value="F:NAD binding"/>
    <property type="evidence" value="ECO:0007669"/>
    <property type="project" value="InterPro"/>
</dbReference>
<organism evidence="7 8">
    <name type="scientific">Natronomonas moolapensis (strain DSM 18674 / CECT 7526 / JCM 14361 / 8.8.11)</name>
    <dbReference type="NCBI Taxonomy" id="268739"/>
    <lineage>
        <taxon>Archaea</taxon>
        <taxon>Methanobacteriati</taxon>
        <taxon>Methanobacteriota</taxon>
        <taxon>Stenosarchaea group</taxon>
        <taxon>Halobacteria</taxon>
        <taxon>Halobacteriales</taxon>
        <taxon>Natronomonadaceae</taxon>
        <taxon>Natronomonas</taxon>
    </lineage>
</organism>
<dbReference type="InterPro" id="IPR050418">
    <property type="entry name" value="D-iso_2-hydroxyacid_DH_PdxB"/>
</dbReference>
<dbReference type="GO" id="GO:0003714">
    <property type="term" value="F:transcription corepressor activity"/>
    <property type="evidence" value="ECO:0007669"/>
    <property type="project" value="InterPro"/>
</dbReference>
<dbReference type="InterPro" id="IPR036291">
    <property type="entry name" value="NAD(P)-bd_dom_sf"/>
</dbReference>
<dbReference type="PANTHER" id="PTHR43761">
    <property type="entry name" value="D-ISOMER SPECIFIC 2-HYDROXYACID DEHYDROGENASE FAMILY PROTEIN (AFU_ORTHOLOGUE AFUA_1G13630)"/>
    <property type="match status" value="1"/>
</dbReference>
<dbReference type="OrthoDB" id="34275at2157"/>
<evidence type="ECO:0000313" key="8">
    <source>
        <dbReference type="Proteomes" id="UP000011867"/>
    </source>
</evidence>
<dbReference type="RefSeq" id="WP_015409184.1">
    <property type="nucleotide sequence ID" value="NC_020388.1"/>
</dbReference>
<dbReference type="KEGG" id="nmo:Nmlp_2209"/>
<gene>
    <name evidence="7" type="primary">serA3</name>
    <name evidence="7" type="ordered locus">Nmlp_2209</name>
</gene>
<dbReference type="EC" id="1.1.1.-" evidence="7"/>
<comment type="similarity">
    <text evidence="1 4">Belongs to the D-isomer specific 2-hydroxyacid dehydrogenase family.</text>
</comment>
<dbReference type="EMBL" id="HF582854">
    <property type="protein sequence ID" value="CCQ36383.1"/>
    <property type="molecule type" value="Genomic_DNA"/>
</dbReference>
<name>M1XQE8_NATM8</name>
<feature type="domain" description="D-isomer specific 2-hydroxyacid dehydrogenase catalytic" evidence="5">
    <location>
        <begin position="24"/>
        <end position="313"/>
    </location>
</feature>
<dbReference type="Pfam" id="PF02826">
    <property type="entry name" value="2-Hacid_dh_C"/>
    <property type="match status" value="1"/>
</dbReference>
<feature type="domain" description="D-isomer specific 2-hydroxyacid dehydrogenase NAD-binding" evidence="6">
    <location>
        <begin position="109"/>
        <end position="283"/>
    </location>
</feature>
<evidence type="ECO:0000256" key="3">
    <source>
        <dbReference type="ARBA" id="ARBA00023027"/>
    </source>
</evidence>
<proteinExistence type="inferred from homology"/>
<evidence type="ECO:0000259" key="5">
    <source>
        <dbReference type="Pfam" id="PF00389"/>
    </source>
</evidence>
<dbReference type="Proteomes" id="UP000011867">
    <property type="component" value="Chromosome"/>
</dbReference>
<dbReference type="PROSITE" id="PS00671">
    <property type="entry name" value="D_2_HYDROXYACID_DH_3"/>
    <property type="match status" value="1"/>
</dbReference>
<evidence type="ECO:0000259" key="6">
    <source>
        <dbReference type="Pfam" id="PF02826"/>
    </source>
</evidence>
<evidence type="ECO:0000256" key="1">
    <source>
        <dbReference type="ARBA" id="ARBA00005854"/>
    </source>
</evidence>